<dbReference type="Proteomes" id="UP000789901">
    <property type="component" value="Unassembled WGS sequence"/>
</dbReference>
<sequence>MAAMTNYSDPTNMEKKTTLIRAEREQKQETAKKLKRLRAAGLSDGKILQR</sequence>
<gene>
    <name evidence="2" type="ORF">GMARGA_LOCUS28981</name>
</gene>
<proteinExistence type="predicted"/>
<protein>
    <submittedName>
        <fullName evidence="2">24486_t:CDS:1</fullName>
    </submittedName>
</protein>
<evidence type="ECO:0000313" key="2">
    <source>
        <dbReference type="EMBL" id="CAG8825958.1"/>
    </source>
</evidence>
<organism evidence="2 3">
    <name type="scientific">Gigaspora margarita</name>
    <dbReference type="NCBI Taxonomy" id="4874"/>
    <lineage>
        <taxon>Eukaryota</taxon>
        <taxon>Fungi</taxon>
        <taxon>Fungi incertae sedis</taxon>
        <taxon>Mucoromycota</taxon>
        <taxon>Glomeromycotina</taxon>
        <taxon>Glomeromycetes</taxon>
        <taxon>Diversisporales</taxon>
        <taxon>Gigasporaceae</taxon>
        <taxon>Gigaspora</taxon>
    </lineage>
</organism>
<comment type="caution">
    <text evidence="2">The sequence shown here is derived from an EMBL/GenBank/DDBJ whole genome shotgun (WGS) entry which is preliminary data.</text>
</comment>
<evidence type="ECO:0000313" key="3">
    <source>
        <dbReference type="Proteomes" id="UP000789901"/>
    </source>
</evidence>
<reference evidence="2 3" key="1">
    <citation type="submission" date="2021-06" db="EMBL/GenBank/DDBJ databases">
        <authorList>
            <person name="Kallberg Y."/>
            <person name="Tangrot J."/>
            <person name="Rosling A."/>
        </authorList>
    </citation>
    <scope>NUCLEOTIDE SEQUENCE [LARGE SCALE GENOMIC DNA]</scope>
    <source>
        <strain evidence="2 3">120-4 pot B 10/14</strain>
    </source>
</reference>
<dbReference type="EMBL" id="CAJVQB010038170">
    <property type="protein sequence ID" value="CAG8825958.1"/>
    <property type="molecule type" value="Genomic_DNA"/>
</dbReference>
<name>A0ABN7WC71_GIGMA</name>
<keyword evidence="3" id="KW-1185">Reference proteome</keyword>
<accession>A0ABN7WC71</accession>
<feature type="region of interest" description="Disordered" evidence="1">
    <location>
        <begin position="24"/>
        <end position="50"/>
    </location>
</feature>
<evidence type="ECO:0000256" key="1">
    <source>
        <dbReference type="SAM" id="MobiDB-lite"/>
    </source>
</evidence>